<evidence type="ECO:0000313" key="2">
    <source>
        <dbReference type="EMBL" id="CAB4886124.1"/>
    </source>
</evidence>
<proteinExistence type="predicted"/>
<reference evidence="2" key="1">
    <citation type="submission" date="2020-05" db="EMBL/GenBank/DDBJ databases">
        <authorList>
            <person name="Chiriac C."/>
            <person name="Salcher M."/>
            <person name="Ghai R."/>
            <person name="Kavagutti S V."/>
        </authorList>
    </citation>
    <scope>NUCLEOTIDE SEQUENCE</scope>
</reference>
<sequence length="43" mass="4562">MSQTAIFVAGTVVSAIVFTGGFLYAMFSFGRWADRDGARATQG</sequence>
<accession>A0A6J7EY31</accession>
<keyword evidence="1" id="KW-0812">Transmembrane</keyword>
<name>A0A6J7EY31_9ZZZZ</name>
<dbReference type="EMBL" id="CAFBLP010000066">
    <property type="protein sequence ID" value="CAB4886124.1"/>
    <property type="molecule type" value="Genomic_DNA"/>
</dbReference>
<feature type="transmembrane region" description="Helical" evidence="1">
    <location>
        <begin position="6"/>
        <end position="27"/>
    </location>
</feature>
<keyword evidence="1" id="KW-0472">Membrane</keyword>
<protein>
    <submittedName>
        <fullName evidence="2">Unannotated protein</fullName>
    </submittedName>
</protein>
<keyword evidence="1" id="KW-1133">Transmembrane helix</keyword>
<organism evidence="2">
    <name type="scientific">freshwater metagenome</name>
    <dbReference type="NCBI Taxonomy" id="449393"/>
    <lineage>
        <taxon>unclassified sequences</taxon>
        <taxon>metagenomes</taxon>
        <taxon>ecological metagenomes</taxon>
    </lineage>
</organism>
<gene>
    <name evidence="2" type="ORF">UFOPK3376_02251</name>
</gene>
<dbReference type="AlphaFoldDB" id="A0A6J7EY31"/>
<evidence type="ECO:0000256" key="1">
    <source>
        <dbReference type="SAM" id="Phobius"/>
    </source>
</evidence>